<name>A0A9D2MGR8_9FIRM</name>
<evidence type="ECO:0000256" key="1">
    <source>
        <dbReference type="ARBA" id="ARBA00001946"/>
    </source>
</evidence>
<evidence type="ECO:0000256" key="3">
    <source>
        <dbReference type="ARBA" id="ARBA00022618"/>
    </source>
</evidence>
<accession>A0A9D2MGR8</accession>
<dbReference type="Gene3D" id="3.40.50.300">
    <property type="entry name" value="P-loop containing nucleotide triphosphate hydrolases"/>
    <property type="match status" value="1"/>
</dbReference>
<evidence type="ECO:0000256" key="10">
    <source>
        <dbReference type="HAMAP-Rule" id="MF_00321"/>
    </source>
</evidence>
<dbReference type="InterPro" id="IPR006073">
    <property type="entry name" value="GTP-bd"/>
</dbReference>
<evidence type="ECO:0000256" key="5">
    <source>
        <dbReference type="ARBA" id="ARBA00022741"/>
    </source>
</evidence>
<gene>
    <name evidence="12" type="primary">yihA</name>
    <name evidence="10" type="synonym">engB</name>
    <name evidence="12" type="ORF">H9771_09315</name>
</gene>
<feature type="domain" description="EngB-type G" evidence="11">
    <location>
        <begin position="22"/>
        <end position="194"/>
    </location>
</feature>
<keyword evidence="7 10" id="KW-0342">GTP-binding</keyword>
<keyword evidence="5 10" id="KW-0547">Nucleotide-binding</keyword>
<dbReference type="HAMAP" id="MF_00321">
    <property type="entry name" value="GTPase_EngB"/>
    <property type="match status" value="1"/>
</dbReference>
<comment type="caution">
    <text evidence="12">The sequence shown here is derived from an EMBL/GenBank/DDBJ whole genome shotgun (WGS) entry which is preliminary data.</text>
</comment>
<keyword evidence="6" id="KW-0460">Magnesium</keyword>
<keyword evidence="4" id="KW-0479">Metal-binding</keyword>
<reference evidence="12" key="2">
    <citation type="submission" date="2021-04" db="EMBL/GenBank/DDBJ databases">
        <authorList>
            <person name="Gilroy R."/>
        </authorList>
    </citation>
    <scope>NUCLEOTIDE SEQUENCE</scope>
    <source>
        <strain evidence="12">ChiHjej9B8-13557</strain>
    </source>
</reference>
<evidence type="ECO:0000259" key="11">
    <source>
        <dbReference type="PROSITE" id="PS51706"/>
    </source>
</evidence>
<proteinExistence type="inferred from homology"/>
<dbReference type="InterPro" id="IPR027417">
    <property type="entry name" value="P-loop_NTPase"/>
</dbReference>
<evidence type="ECO:0000256" key="8">
    <source>
        <dbReference type="ARBA" id="ARBA00023210"/>
    </source>
</evidence>
<dbReference type="GO" id="GO:0000917">
    <property type="term" value="P:division septum assembly"/>
    <property type="evidence" value="ECO:0007669"/>
    <property type="project" value="UniProtKB-KW"/>
</dbReference>
<dbReference type="Pfam" id="PF01926">
    <property type="entry name" value="MMR_HSR1"/>
    <property type="match status" value="1"/>
</dbReference>
<evidence type="ECO:0000256" key="4">
    <source>
        <dbReference type="ARBA" id="ARBA00022723"/>
    </source>
</evidence>
<comment type="similarity">
    <text evidence="2 10">Belongs to the TRAFAC class TrmE-Era-EngA-EngB-Septin-like GTPase superfamily. EngB GTPase family.</text>
</comment>
<dbReference type="AlphaFoldDB" id="A0A9D2MGR8"/>
<reference evidence="12" key="1">
    <citation type="journal article" date="2021" name="PeerJ">
        <title>Extensive microbial diversity within the chicken gut microbiome revealed by metagenomics and culture.</title>
        <authorList>
            <person name="Gilroy R."/>
            <person name="Ravi A."/>
            <person name="Getino M."/>
            <person name="Pursley I."/>
            <person name="Horton D.L."/>
            <person name="Alikhan N.F."/>
            <person name="Baker D."/>
            <person name="Gharbi K."/>
            <person name="Hall N."/>
            <person name="Watson M."/>
            <person name="Adriaenssens E.M."/>
            <person name="Foster-Nyarko E."/>
            <person name="Jarju S."/>
            <person name="Secka A."/>
            <person name="Antonio M."/>
            <person name="Oren A."/>
            <person name="Chaudhuri R.R."/>
            <person name="La Ragione R."/>
            <person name="Hildebrand F."/>
            <person name="Pallen M.J."/>
        </authorList>
    </citation>
    <scope>NUCLEOTIDE SEQUENCE</scope>
    <source>
        <strain evidence="12">ChiHjej9B8-13557</strain>
    </source>
</reference>
<dbReference type="PANTHER" id="PTHR11649:SF13">
    <property type="entry name" value="ENGB-TYPE G DOMAIN-CONTAINING PROTEIN"/>
    <property type="match status" value="1"/>
</dbReference>
<comment type="cofactor">
    <cofactor evidence="1">
        <name>Mg(2+)</name>
        <dbReference type="ChEBI" id="CHEBI:18420"/>
    </cofactor>
</comment>
<organism evidence="12 13">
    <name type="scientific">Candidatus Faecalibacterium faecipullorum</name>
    <dbReference type="NCBI Taxonomy" id="2838578"/>
    <lineage>
        <taxon>Bacteria</taxon>
        <taxon>Bacillati</taxon>
        <taxon>Bacillota</taxon>
        <taxon>Clostridia</taxon>
        <taxon>Eubacteriales</taxon>
        <taxon>Oscillospiraceae</taxon>
        <taxon>Faecalibacterium</taxon>
    </lineage>
</organism>
<dbReference type="EMBL" id="DWXX01000178">
    <property type="protein sequence ID" value="HJB59831.1"/>
    <property type="molecule type" value="Genomic_DNA"/>
</dbReference>
<dbReference type="PANTHER" id="PTHR11649">
    <property type="entry name" value="MSS1/TRME-RELATED GTP-BINDING PROTEIN"/>
    <property type="match status" value="1"/>
</dbReference>
<dbReference type="InterPro" id="IPR019987">
    <property type="entry name" value="GTP-bd_ribosome_bio_YsxC"/>
</dbReference>
<evidence type="ECO:0000256" key="9">
    <source>
        <dbReference type="ARBA" id="ARBA00023306"/>
    </source>
</evidence>
<dbReference type="InterPro" id="IPR030393">
    <property type="entry name" value="G_ENGB_dom"/>
</dbReference>
<keyword evidence="8 10" id="KW-0717">Septation</keyword>
<dbReference type="NCBIfam" id="TIGR03598">
    <property type="entry name" value="GTPase_YsxC"/>
    <property type="match status" value="1"/>
</dbReference>
<evidence type="ECO:0000256" key="7">
    <source>
        <dbReference type="ARBA" id="ARBA00023134"/>
    </source>
</evidence>
<evidence type="ECO:0000313" key="13">
    <source>
        <dbReference type="Proteomes" id="UP000824211"/>
    </source>
</evidence>
<dbReference type="PROSITE" id="PS51706">
    <property type="entry name" value="G_ENGB"/>
    <property type="match status" value="1"/>
</dbReference>
<evidence type="ECO:0000313" key="12">
    <source>
        <dbReference type="EMBL" id="HJB59831.1"/>
    </source>
</evidence>
<evidence type="ECO:0000256" key="2">
    <source>
        <dbReference type="ARBA" id="ARBA00009638"/>
    </source>
</evidence>
<evidence type="ECO:0000256" key="6">
    <source>
        <dbReference type="ARBA" id="ARBA00022842"/>
    </source>
</evidence>
<dbReference type="Proteomes" id="UP000824211">
    <property type="component" value="Unassembled WGS sequence"/>
</dbReference>
<keyword evidence="3 10" id="KW-0132">Cell division</keyword>
<sequence>MNYNKAAFLASYGISSQLPGSDRPEISFSGRSNVGKSSLINKLCNRKNLARVSSTPGKTATINFYQVDSCYFVDLPGYGYAKVSNADRQRWDELINSYFGARRSHTLLVQLLDCRHDIGADDAQMLRYLHYHGVPFVVALTKADKLKKSQLEETRAAFEEVCRPFGCRAVVLTSAESGYGIPQLQAILDEAVAGDMAQAEGSDGL</sequence>
<comment type="function">
    <text evidence="10">Necessary for normal cell division and for the maintenance of normal septation.</text>
</comment>
<keyword evidence="9 10" id="KW-0131">Cell cycle</keyword>
<dbReference type="GO" id="GO:0046872">
    <property type="term" value="F:metal ion binding"/>
    <property type="evidence" value="ECO:0007669"/>
    <property type="project" value="UniProtKB-KW"/>
</dbReference>
<dbReference type="SUPFAM" id="SSF52540">
    <property type="entry name" value="P-loop containing nucleoside triphosphate hydrolases"/>
    <property type="match status" value="1"/>
</dbReference>
<protein>
    <recommendedName>
        <fullName evidence="10">Probable GTP-binding protein EngB</fullName>
    </recommendedName>
</protein>
<dbReference type="CDD" id="cd01876">
    <property type="entry name" value="YihA_EngB"/>
    <property type="match status" value="1"/>
</dbReference>
<dbReference type="GO" id="GO:0005525">
    <property type="term" value="F:GTP binding"/>
    <property type="evidence" value="ECO:0007669"/>
    <property type="project" value="UniProtKB-UniRule"/>
</dbReference>